<feature type="region of interest" description="Disordered" evidence="1">
    <location>
        <begin position="1"/>
        <end position="26"/>
    </location>
</feature>
<dbReference type="InterPro" id="IPR042079">
    <property type="entry name" value="ATP_synt_F1_beta_sf"/>
</dbReference>
<protein>
    <submittedName>
        <fullName evidence="2">Uncharacterized protein</fullName>
    </submittedName>
</protein>
<accession>A0A6V7Q9C4</accession>
<evidence type="ECO:0000313" key="2">
    <source>
        <dbReference type="EMBL" id="CAD1839733.1"/>
    </source>
</evidence>
<gene>
    <name evidence="2" type="ORF">CB5_LOCUS22944</name>
</gene>
<proteinExistence type="predicted"/>
<dbReference type="AlphaFoldDB" id="A0A6V7Q9C4"/>
<sequence length="266" mass="29176">MREGEGKLRSPTSNGDPPHPFSTLLSSSARRLPAPGRAVAAATPRAPITPRYPSPTGFLLSRAVKYATHTATVEPLPPKVAAAGVGPSGNLSRGLKLRGESNFNPTWFKAWVGASLEIALEGIWRPFELCLRISSPRRLVGTFVGAHEGFREVTVDRFYACLPLCSFSHACEGRSLQAGTPEIAIATYVRPCGIRRRSGLPWGRLVPRVEMLTTTEPLGMAQARQPTVIAHWELLFNSSHAPVSMFSFQKLRHRRKHRIAARESHS</sequence>
<evidence type="ECO:0000256" key="1">
    <source>
        <dbReference type="SAM" id="MobiDB-lite"/>
    </source>
</evidence>
<dbReference type="EMBL" id="LR862134">
    <property type="protein sequence ID" value="CAD1839733.1"/>
    <property type="molecule type" value="Genomic_DNA"/>
</dbReference>
<dbReference type="Gene3D" id="1.10.10.910">
    <property type="entry name" value="ATP synthase, F1 beta subunit"/>
    <property type="match status" value="1"/>
</dbReference>
<reference evidence="2" key="1">
    <citation type="submission" date="2020-07" db="EMBL/GenBank/DDBJ databases">
        <authorList>
            <person name="Lin J."/>
        </authorList>
    </citation>
    <scope>NUCLEOTIDE SEQUENCE</scope>
</reference>
<organism evidence="2">
    <name type="scientific">Ananas comosus var. bracteatus</name>
    <name type="common">red pineapple</name>
    <dbReference type="NCBI Taxonomy" id="296719"/>
    <lineage>
        <taxon>Eukaryota</taxon>
        <taxon>Viridiplantae</taxon>
        <taxon>Streptophyta</taxon>
        <taxon>Embryophyta</taxon>
        <taxon>Tracheophyta</taxon>
        <taxon>Spermatophyta</taxon>
        <taxon>Magnoliopsida</taxon>
        <taxon>Liliopsida</taxon>
        <taxon>Poales</taxon>
        <taxon>Bromeliaceae</taxon>
        <taxon>Bromelioideae</taxon>
        <taxon>Ananas</taxon>
    </lineage>
</organism>
<name>A0A6V7Q9C4_ANACO</name>